<evidence type="ECO:0000256" key="1">
    <source>
        <dbReference type="SAM" id="MobiDB-lite"/>
    </source>
</evidence>
<dbReference type="InterPro" id="IPR000782">
    <property type="entry name" value="FAS1_domain"/>
</dbReference>
<evidence type="ECO:0000313" key="4">
    <source>
        <dbReference type="Proteomes" id="UP001190700"/>
    </source>
</evidence>
<dbReference type="PROSITE" id="PS50213">
    <property type="entry name" value="FAS1"/>
    <property type="match status" value="1"/>
</dbReference>
<name>A0AAE0LDL1_9CHLO</name>
<feature type="region of interest" description="Disordered" evidence="1">
    <location>
        <begin position="14"/>
        <end position="36"/>
    </location>
</feature>
<reference evidence="3 4" key="1">
    <citation type="journal article" date="2015" name="Genome Biol. Evol.">
        <title>Comparative Genomics of a Bacterivorous Green Alga Reveals Evolutionary Causalities and Consequences of Phago-Mixotrophic Mode of Nutrition.</title>
        <authorList>
            <person name="Burns J.A."/>
            <person name="Paasch A."/>
            <person name="Narechania A."/>
            <person name="Kim E."/>
        </authorList>
    </citation>
    <scope>NUCLEOTIDE SEQUENCE [LARGE SCALE GENOMIC DNA]</scope>
    <source>
        <strain evidence="3 4">PLY_AMNH</strain>
    </source>
</reference>
<dbReference type="SUPFAM" id="SSF82153">
    <property type="entry name" value="FAS1 domain"/>
    <property type="match status" value="1"/>
</dbReference>
<organism evidence="3 4">
    <name type="scientific">Cymbomonas tetramitiformis</name>
    <dbReference type="NCBI Taxonomy" id="36881"/>
    <lineage>
        <taxon>Eukaryota</taxon>
        <taxon>Viridiplantae</taxon>
        <taxon>Chlorophyta</taxon>
        <taxon>Pyramimonadophyceae</taxon>
        <taxon>Pyramimonadales</taxon>
        <taxon>Pyramimonadaceae</taxon>
        <taxon>Cymbomonas</taxon>
    </lineage>
</organism>
<sequence length="229" mass="24360">MRIFTIAEAGCGGEAAGAAQSQQRGGTAAGVGGWMGATSTPNAAPNSQFLPTPMPMPHNPFRVGSTAHRGDVADPTVAFAFAGQYASQSTMGMLVRDPAFNLFARAAHITGLDQELDNADALFTVFCPTTHHINALCVRQGRTLLQFLQSPRLKEFVQNHIAVGLMAVKELVDGYHVHVSSGMYHMVRHINGGQCLKIGENVIQGSDMRASNGIVHAIGGLLFDEVFTK</sequence>
<dbReference type="InterPro" id="IPR036378">
    <property type="entry name" value="FAS1_dom_sf"/>
</dbReference>
<keyword evidence="4" id="KW-1185">Reference proteome</keyword>
<accession>A0AAE0LDL1</accession>
<dbReference type="AlphaFoldDB" id="A0AAE0LDL1"/>
<dbReference type="EMBL" id="LGRX02004231">
    <property type="protein sequence ID" value="KAK3280865.1"/>
    <property type="molecule type" value="Genomic_DNA"/>
</dbReference>
<dbReference type="Pfam" id="PF02469">
    <property type="entry name" value="Fasciclin"/>
    <property type="match status" value="1"/>
</dbReference>
<feature type="domain" description="FAS1" evidence="2">
    <location>
        <begin position="87"/>
        <end position="222"/>
    </location>
</feature>
<proteinExistence type="predicted"/>
<dbReference type="Gene3D" id="2.30.180.10">
    <property type="entry name" value="FAS1 domain"/>
    <property type="match status" value="1"/>
</dbReference>
<protein>
    <recommendedName>
        <fullName evidence="2">FAS1 domain-containing protein</fullName>
    </recommendedName>
</protein>
<comment type="caution">
    <text evidence="3">The sequence shown here is derived from an EMBL/GenBank/DDBJ whole genome shotgun (WGS) entry which is preliminary data.</text>
</comment>
<dbReference type="Proteomes" id="UP001190700">
    <property type="component" value="Unassembled WGS sequence"/>
</dbReference>
<feature type="compositionally biased region" description="Low complexity" evidence="1">
    <location>
        <begin position="16"/>
        <end position="26"/>
    </location>
</feature>
<evidence type="ECO:0000259" key="2">
    <source>
        <dbReference type="PROSITE" id="PS50213"/>
    </source>
</evidence>
<evidence type="ECO:0000313" key="3">
    <source>
        <dbReference type="EMBL" id="KAK3280865.1"/>
    </source>
</evidence>
<gene>
    <name evidence="3" type="ORF">CYMTET_11319</name>
</gene>